<feature type="region of interest" description="Disordered" evidence="1">
    <location>
        <begin position="114"/>
        <end position="169"/>
    </location>
</feature>
<name>A0A482VGV3_ASBVE</name>
<feature type="compositionally biased region" description="Low complexity" evidence="1">
    <location>
        <begin position="1"/>
        <end position="53"/>
    </location>
</feature>
<dbReference type="OrthoDB" id="10577361at2759"/>
<reference evidence="2 3" key="1">
    <citation type="submission" date="2017-03" db="EMBL/GenBank/DDBJ databases">
        <title>Genome of the blue death feigning beetle - Asbolus verrucosus.</title>
        <authorList>
            <person name="Rider S.D."/>
        </authorList>
    </citation>
    <scope>NUCLEOTIDE SEQUENCE [LARGE SCALE GENOMIC DNA]</scope>
    <source>
        <strain evidence="2">Butters</strain>
        <tissue evidence="2">Head and leg muscle</tissue>
    </source>
</reference>
<keyword evidence="3" id="KW-1185">Reference proteome</keyword>
<feature type="compositionally biased region" description="Polar residues" evidence="1">
    <location>
        <begin position="119"/>
        <end position="137"/>
    </location>
</feature>
<dbReference type="Proteomes" id="UP000292052">
    <property type="component" value="Unassembled WGS sequence"/>
</dbReference>
<feature type="compositionally biased region" description="Polar residues" evidence="1">
    <location>
        <begin position="63"/>
        <end position="76"/>
    </location>
</feature>
<feature type="region of interest" description="Disordered" evidence="1">
    <location>
        <begin position="1"/>
        <end position="77"/>
    </location>
</feature>
<gene>
    <name evidence="2" type="ORF">BDFB_009325</name>
</gene>
<dbReference type="AlphaFoldDB" id="A0A482VGV3"/>
<evidence type="ECO:0000313" key="3">
    <source>
        <dbReference type="Proteomes" id="UP000292052"/>
    </source>
</evidence>
<comment type="caution">
    <text evidence="2">The sequence shown here is derived from an EMBL/GenBank/DDBJ whole genome shotgun (WGS) entry which is preliminary data.</text>
</comment>
<accession>A0A482VGV3</accession>
<feature type="non-terminal residue" evidence="2">
    <location>
        <position position="169"/>
    </location>
</feature>
<proteinExistence type="predicted"/>
<evidence type="ECO:0000256" key="1">
    <source>
        <dbReference type="SAM" id="MobiDB-lite"/>
    </source>
</evidence>
<dbReference type="EMBL" id="QDEB01100446">
    <property type="protein sequence ID" value="RZC32065.1"/>
    <property type="molecule type" value="Genomic_DNA"/>
</dbReference>
<evidence type="ECO:0000313" key="2">
    <source>
        <dbReference type="EMBL" id="RZC32065.1"/>
    </source>
</evidence>
<protein>
    <submittedName>
        <fullName evidence="2">Uncharacterized protein</fullName>
    </submittedName>
</protein>
<feature type="compositionally biased region" description="Acidic residues" evidence="1">
    <location>
        <begin position="160"/>
        <end position="169"/>
    </location>
</feature>
<sequence>MTPSPATSTTASTPISTTPPAQTAATTSTTVISSSGPVMSTAASVVTSSAGGAQPTSPKPADNATTETKTGFSDFNSFEDFRSQAGKFFGDDAKGDGSATAADAVHDGVVVTVKKESEPSVQEVASSDQNMTSSAPSSAIAENKKKKERRKDKENANVESSDDETPDMP</sequence>
<organism evidence="2 3">
    <name type="scientific">Asbolus verrucosus</name>
    <name type="common">Desert ironclad beetle</name>
    <dbReference type="NCBI Taxonomy" id="1661398"/>
    <lineage>
        <taxon>Eukaryota</taxon>
        <taxon>Metazoa</taxon>
        <taxon>Ecdysozoa</taxon>
        <taxon>Arthropoda</taxon>
        <taxon>Hexapoda</taxon>
        <taxon>Insecta</taxon>
        <taxon>Pterygota</taxon>
        <taxon>Neoptera</taxon>
        <taxon>Endopterygota</taxon>
        <taxon>Coleoptera</taxon>
        <taxon>Polyphaga</taxon>
        <taxon>Cucujiformia</taxon>
        <taxon>Tenebrionidae</taxon>
        <taxon>Pimeliinae</taxon>
        <taxon>Asbolus</taxon>
    </lineage>
</organism>